<dbReference type="AlphaFoldDB" id="A0A1Y1MEY7"/>
<evidence type="ECO:0008006" key="9">
    <source>
        <dbReference type="Google" id="ProtNLM"/>
    </source>
</evidence>
<dbReference type="EMBL" id="VVIM01000003">
    <property type="protein sequence ID" value="KAB0801218.1"/>
    <property type="molecule type" value="Genomic_DNA"/>
</dbReference>
<dbReference type="SUPFAM" id="SSF51735">
    <property type="entry name" value="NAD(P)-binding Rossmann-fold domains"/>
    <property type="match status" value="1"/>
</dbReference>
<evidence type="ECO:0000256" key="2">
    <source>
        <dbReference type="ARBA" id="ARBA00022857"/>
    </source>
</evidence>
<evidence type="ECO:0000256" key="5">
    <source>
        <dbReference type="SAM" id="Phobius"/>
    </source>
</evidence>
<reference evidence="6" key="1">
    <citation type="journal article" date="2016" name="Sci. Rep.">
        <title>Molecular characterization of firefly nuptial gifts: a multi-omics approach sheds light on postcopulatory sexual selection.</title>
        <authorList>
            <person name="Al-Wathiqui N."/>
            <person name="Fallon T.R."/>
            <person name="South A."/>
            <person name="Weng J.K."/>
            <person name="Lewis S.M."/>
        </authorList>
    </citation>
    <scope>NUCLEOTIDE SEQUENCE</scope>
</reference>
<dbReference type="Pfam" id="PF00106">
    <property type="entry name" value="adh_short"/>
    <property type="match status" value="1"/>
</dbReference>
<keyword evidence="2" id="KW-0521">NADP</keyword>
<keyword evidence="3" id="KW-0560">Oxidoreductase</keyword>
<dbReference type="PANTHER" id="PTHR43899:SF13">
    <property type="entry name" value="RH59310P"/>
    <property type="match status" value="1"/>
</dbReference>
<evidence type="ECO:0000256" key="1">
    <source>
        <dbReference type="ARBA" id="ARBA00006484"/>
    </source>
</evidence>
<proteinExistence type="inferred from homology"/>
<keyword evidence="8" id="KW-1185">Reference proteome</keyword>
<dbReference type="EMBL" id="GEZM01033612">
    <property type="protein sequence ID" value="JAV84213.1"/>
    <property type="molecule type" value="Transcribed_RNA"/>
</dbReference>
<dbReference type="PANTHER" id="PTHR43899">
    <property type="entry name" value="RH59310P"/>
    <property type="match status" value="1"/>
</dbReference>
<keyword evidence="5" id="KW-0472">Membrane</keyword>
<dbReference type="FunCoup" id="A0A1Y1MEY7">
    <property type="interactions" value="1223"/>
</dbReference>
<dbReference type="PIRSF" id="PIRSF000126">
    <property type="entry name" value="11-beta-HSD1"/>
    <property type="match status" value="1"/>
</dbReference>
<keyword evidence="5" id="KW-1133">Transmembrane helix</keyword>
<evidence type="ECO:0000256" key="4">
    <source>
        <dbReference type="RuleBase" id="RU000363"/>
    </source>
</evidence>
<dbReference type="InParanoid" id="A0A1Y1MEY7"/>
<keyword evidence="5" id="KW-0812">Transmembrane</keyword>
<dbReference type="PRINTS" id="PR00080">
    <property type="entry name" value="SDRFAMILY"/>
</dbReference>
<evidence type="ECO:0000313" key="6">
    <source>
        <dbReference type="EMBL" id="JAV84213.1"/>
    </source>
</evidence>
<dbReference type="PRINTS" id="PR00081">
    <property type="entry name" value="GDHRDH"/>
</dbReference>
<name>A0A1Y1MEY7_PHOPY</name>
<feature type="transmembrane region" description="Helical" evidence="5">
    <location>
        <begin position="6"/>
        <end position="28"/>
    </location>
</feature>
<evidence type="ECO:0000313" key="7">
    <source>
        <dbReference type="EMBL" id="KAB0801218.1"/>
    </source>
</evidence>
<gene>
    <name evidence="7" type="ORF">PPYR_05572</name>
</gene>
<dbReference type="GO" id="GO:0016491">
    <property type="term" value="F:oxidoreductase activity"/>
    <property type="evidence" value="ECO:0007669"/>
    <property type="project" value="UniProtKB-KW"/>
</dbReference>
<dbReference type="GO" id="GO:0005783">
    <property type="term" value="C:endoplasmic reticulum"/>
    <property type="evidence" value="ECO:0007669"/>
    <property type="project" value="TreeGrafter"/>
</dbReference>
<comment type="similarity">
    <text evidence="1 4">Belongs to the short-chain dehydrogenases/reductases (SDR) family.</text>
</comment>
<dbReference type="FunFam" id="3.40.50.720:FF:000137">
    <property type="entry name" value="Hydroxysteroid (17-beta) dehydrogenase 3"/>
    <property type="match status" value="1"/>
</dbReference>
<reference evidence="7" key="3">
    <citation type="submission" date="2019-08" db="EMBL/GenBank/DDBJ databases">
        <authorList>
            <consortium name="Photinus pyralis genome working group"/>
            <person name="Fallon T.R."/>
            <person name="Sander Lower S.E."/>
            <person name="Weng J.-K."/>
        </authorList>
    </citation>
    <scope>NUCLEOTIDE SEQUENCE</scope>
    <source>
        <strain evidence="7">1611_PpyrPB1</strain>
        <tissue evidence="7">Whole body</tissue>
    </source>
</reference>
<reference evidence="7 8" key="2">
    <citation type="journal article" date="2018" name="Elife">
        <title>Firefly genomes illuminate parallel origins of bioluminescence in beetles.</title>
        <authorList>
            <person name="Fallon T.R."/>
            <person name="Lower S.E."/>
            <person name="Chang C.H."/>
            <person name="Bessho-Uehara M."/>
            <person name="Martin G.J."/>
            <person name="Bewick A.J."/>
            <person name="Behringer M."/>
            <person name="Debat H.J."/>
            <person name="Wong I."/>
            <person name="Day J.C."/>
            <person name="Suvorov A."/>
            <person name="Silva C.J."/>
            <person name="Stanger-Hall K.F."/>
            <person name="Hall D.W."/>
            <person name="Schmitz R.J."/>
            <person name="Nelson D.R."/>
            <person name="Lewis S.M."/>
            <person name="Shigenobu S."/>
            <person name="Bybee S.M."/>
            <person name="Larracuente A.M."/>
            <person name="Oba Y."/>
            <person name="Weng J.K."/>
        </authorList>
    </citation>
    <scope>NUCLEOTIDE SEQUENCE [LARGE SCALE GENOMIC DNA]</scope>
    <source>
        <strain evidence="7">1611_PpyrPB1</strain>
        <tissue evidence="7">Whole body</tissue>
    </source>
</reference>
<accession>A0A1Y1MEY7</accession>
<dbReference type="CDD" id="cd05356">
    <property type="entry name" value="17beta-HSD1_like_SDR_c"/>
    <property type="match status" value="1"/>
</dbReference>
<dbReference type="InterPro" id="IPR051019">
    <property type="entry name" value="VLCFA-Steroid_DH"/>
</dbReference>
<organism evidence="6">
    <name type="scientific">Photinus pyralis</name>
    <name type="common">Common eastern firefly</name>
    <name type="synonym">Lampyris pyralis</name>
    <dbReference type="NCBI Taxonomy" id="7054"/>
    <lineage>
        <taxon>Eukaryota</taxon>
        <taxon>Metazoa</taxon>
        <taxon>Ecdysozoa</taxon>
        <taxon>Arthropoda</taxon>
        <taxon>Hexapoda</taxon>
        <taxon>Insecta</taxon>
        <taxon>Pterygota</taxon>
        <taxon>Neoptera</taxon>
        <taxon>Endopterygota</taxon>
        <taxon>Coleoptera</taxon>
        <taxon>Polyphaga</taxon>
        <taxon>Elateriformia</taxon>
        <taxon>Elateroidea</taxon>
        <taxon>Lampyridae</taxon>
        <taxon>Lampyrinae</taxon>
        <taxon>Photinus</taxon>
    </lineage>
</organism>
<dbReference type="OrthoDB" id="5545019at2759"/>
<dbReference type="Proteomes" id="UP000327044">
    <property type="component" value="Unassembled WGS sequence"/>
</dbReference>
<dbReference type="Gene3D" id="3.40.50.720">
    <property type="entry name" value="NAD(P)-binding Rossmann-like Domain"/>
    <property type="match status" value="1"/>
</dbReference>
<protein>
    <recommendedName>
        <fullName evidence="9">Steroid dehydrogenase</fullName>
    </recommendedName>
</protein>
<dbReference type="InterPro" id="IPR036291">
    <property type="entry name" value="NAD(P)-bd_dom_sf"/>
</dbReference>
<evidence type="ECO:0000256" key="3">
    <source>
        <dbReference type="ARBA" id="ARBA00023002"/>
    </source>
</evidence>
<sequence length="310" mass="34152">MSVCQTISSVCVLIIGFHLVKFICRLLYNTFAPKLGLSVNFGEMGKWAVITGASDGLGKAYSDALAAKGMNVVLISRSEEKLQAAAEDIEHQYSVQTKIIAVDYTHGNDIYHIIEKQLSGLEIGVLVNNVGLSYPYPEYFLDLNDKEKLFSNLIQGNISSVVHMCRIIMPTMVEKRKGVVINISSASARFASPLLTVYAASKAFIEKFSEDLNAEYANMGIIVQCISPGYVATKMSKIRNATWMAPNPKTFVESALKTVGIQDRTTGYFPHSLLVAVMNTLGVISKTLERRIIVNTMKTIRGRALRKQPS</sequence>
<evidence type="ECO:0000313" key="8">
    <source>
        <dbReference type="Proteomes" id="UP000327044"/>
    </source>
</evidence>
<dbReference type="InterPro" id="IPR002347">
    <property type="entry name" value="SDR_fam"/>
</dbReference>